<evidence type="ECO:0000313" key="4">
    <source>
        <dbReference type="EMBL" id="KIM24172.1"/>
    </source>
</evidence>
<evidence type="ECO:0000256" key="2">
    <source>
        <dbReference type="ARBA" id="ARBA00023186"/>
    </source>
</evidence>
<dbReference type="InterPro" id="IPR036126">
    <property type="entry name" value="TBCA_sf"/>
</dbReference>
<dbReference type="PANTHER" id="PTHR21500:SF0">
    <property type="entry name" value="TUBULIN-SPECIFIC CHAPERONE A"/>
    <property type="match status" value="1"/>
</dbReference>
<dbReference type="GO" id="GO:0005829">
    <property type="term" value="C:cytosol"/>
    <property type="evidence" value="ECO:0007669"/>
    <property type="project" value="TreeGrafter"/>
</dbReference>
<name>A0A0C2X492_SERVB</name>
<keyword evidence="3" id="KW-0963">Cytoplasm</keyword>
<keyword evidence="3" id="KW-0206">Cytoskeleton</keyword>
<evidence type="ECO:0000256" key="1">
    <source>
        <dbReference type="ARBA" id="ARBA00006806"/>
    </source>
</evidence>
<dbReference type="HOGENOM" id="CLU_130569_3_1_1"/>
<dbReference type="OrthoDB" id="296187at2759"/>
<comment type="subunit">
    <text evidence="3">Supercomplex made of cofactors A to E. Cofactors A and D function by capturing and stabilizing tubulin in a quasi-native conformation. Cofactor E binds to the cofactor D-tubulin complex; interaction with cofactor C then causes the release of tubulin polypeptides that are committed to the native state.</text>
</comment>
<dbReference type="SUPFAM" id="SSF46988">
    <property type="entry name" value="Tubulin chaperone cofactor A"/>
    <property type="match status" value="1"/>
</dbReference>
<dbReference type="GO" id="GO:0007023">
    <property type="term" value="P:post-chaperonin tubulin folding pathway"/>
    <property type="evidence" value="ECO:0007669"/>
    <property type="project" value="UniProtKB-UniRule"/>
</dbReference>
<keyword evidence="3" id="KW-0493">Microtubule</keyword>
<accession>A0A0C2X492</accession>
<evidence type="ECO:0000256" key="3">
    <source>
        <dbReference type="RuleBase" id="RU364030"/>
    </source>
</evidence>
<evidence type="ECO:0000313" key="5">
    <source>
        <dbReference type="Proteomes" id="UP000054097"/>
    </source>
</evidence>
<dbReference type="Pfam" id="PF02970">
    <property type="entry name" value="TBCA"/>
    <property type="match status" value="1"/>
</dbReference>
<dbReference type="Gene3D" id="1.20.58.90">
    <property type="match status" value="1"/>
</dbReference>
<organism evidence="4 5">
    <name type="scientific">Serendipita vermifera MAFF 305830</name>
    <dbReference type="NCBI Taxonomy" id="933852"/>
    <lineage>
        <taxon>Eukaryota</taxon>
        <taxon>Fungi</taxon>
        <taxon>Dikarya</taxon>
        <taxon>Basidiomycota</taxon>
        <taxon>Agaricomycotina</taxon>
        <taxon>Agaricomycetes</taxon>
        <taxon>Sebacinales</taxon>
        <taxon>Serendipitaceae</taxon>
        <taxon>Serendipita</taxon>
    </lineage>
</organism>
<dbReference type="InterPro" id="IPR004226">
    <property type="entry name" value="TBCA"/>
</dbReference>
<dbReference type="EMBL" id="KN824327">
    <property type="protein sequence ID" value="KIM24172.1"/>
    <property type="molecule type" value="Genomic_DNA"/>
</dbReference>
<comment type="subcellular location">
    <subcellularLocation>
        <location evidence="3">Cytoplasm</location>
        <location evidence="3">Cytoskeleton</location>
    </subcellularLocation>
</comment>
<keyword evidence="5" id="KW-1185">Reference proteome</keyword>
<dbReference type="PANTHER" id="PTHR21500">
    <property type="entry name" value="TUBULIN-SPECIFIC CHAPERONE A"/>
    <property type="match status" value="1"/>
</dbReference>
<dbReference type="AlphaFoldDB" id="A0A0C2X492"/>
<dbReference type="GO" id="GO:0048487">
    <property type="term" value="F:beta-tubulin binding"/>
    <property type="evidence" value="ECO:0007669"/>
    <property type="project" value="InterPro"/>
</dbReference>
<reference evidence="4 5" key="1">
    <citation type="submission" date="2014-04" db="EMBL/GenBank/DDBJ databases">
        <authorList>
            <consortium name="DOE Joint Genome Institute"/>
            <person name="Kuo A."/>
            <person name="Zuccaro A."/>
            <person name="Kohler A."/>
            <person name="Nagy L.G."/>
            <person name="Floudas D."/>
            <person name="Copeland A."/>
            <person name="Barry K.W."/>
            <person name="Cichocki N."/>
            <person name="Veneault-Fourrey C."/>
            <person name="LaButti K."/>
            <person name="Lindquist E.A."/>
            <person name="Lipzen A."/>
            <person name="Lundell T."/>
            <person name="Morin E."/>
            <person name="Murat C."/>
            <person name="Sun H."/>
            <person name="Tunlid A."/>
            <person name="Henrissat B."/>
            <person name="Grigoriev I.V."/>
            <person name="Hibbett D.S."/>
            <person name="Martin F."/>
            <person name="Nordberg H.P."/>
            <person name="Cantor M.N."/>
            <person name="Hua S.X."/>
        </authorList>
    </citation>
    <scope>NUCLEOTIDE SEQUENCE [LARGE SCALE GENOMIC DNA]</scope>
    <source>
        <strain evidence="4 5">MAFF 305830</strain>
    </source>
</reference>
<reference evidence="5" key="2">
    <citation type="submission" date="2015-01" db="EMBL/GenBank/DDBJ databases">
        <title>Evolutionary Origins and Diversification of the Mycorrhizal Mutualists.</title>
        <authorList>
            <consortium name="DOE Joint Genome Institute"/>
            <consortium name="Mycorrhizal Genomics Consortium"/>
            <person name="Kohler A."/>
            <person name="Kuo A."/>
            <person name="Nagy L.G."/>
            <person name="Floudas D."/>
            <person name="Copeland A."/>
            <person name="Barry K.W."/>
            <person name="Cichocki N."/>
            <person name="Veneault-Fourrey C."/>
            <person name="LaButti K."/>
            <person name="Lindquist E.A."/>
            <person name="Lipzen A."/>
            <person name="Lundell T."/>
            <person name="Morin E."/>
            <person name="Murat C."/>
            <person name="Riley R."/>
            <person name="Ohm R."/>
            <person name="Sun H."/>
            <person name="Tunlid A."/>
            <person name="Henrissat B."/>
            <person name="Grigoriev I.V."/>
            <person name="Hibbett D.S."/>
            <person name="Martin F."/>
        </authorList>
    </citation>
    <scope>NUCLEOTIDE SEQUENCE [LARGE SCALE GENOMIC DNA]</scope>
    <source>
        <strain evidence="5">MAFF 305830</strain>
    </source>
</reference>
<dbReference type="Proteomes" id="UP000054097">
    <property type="component" value="Unassembled WGS sequence"/>
</dbReference>
<dbReference type="STRING" id="933852.A0A0C2X492"/>
<dbReference type="GO" id="GO:0005874">
    <property type="term" value="C:microtubule"/>
    <property type="evidence" value="ECO:0007669"/>
    <property type="project" value="UniProtKB-KW"/>
</dbReference>
<protein>
    <recommendedName>
        <fullName evidence="3">Tubulin-specific chaperone A</fullName>
    </recommendedName>
</protein>
<dbReference type="GO" id="GO:0007021">
    <property type="term" value="P:tubulin complex assembly"/>
    <property type="evidence" value="ECO:0007669"/>
    <property type="project" value="UniProtKB-UniRule"/>
</dbReference>
<proteinExistence type="inferred from homology"/>
<sequence length="113" mass="12817">MSDVTKEKRQLKIKTGAVTRLWKEVGLYSKEQEEHEAKVEKMLAEGGAEEWNIKNGRKMADESKRMVADTQTRLTSAVAELRDLVVYARSHPDDFQDSEELHAAEAALNESNI</sequence>
<keyword evidence="2 3" id="KW-0143">Chaperone</keyword>
<gene>
    <name evidence="4" type="ORF">M408DRAFT_331925</name>
</gene>
<comment type="similarity">
    <text evidence="1 3">Belongs to the TBCA family.</text>
</comment>